<dbReference type="EMBL" id="JELW01000026">
    <property type="protein sequence ID" value="EXU98447.1"/>
    <property type="molecule type" value="Genomic_DNA"/>
</dbReference>
<keyword evidence="1" id="KW-0378">Hydrolase</keyword>
<dbReference type="Gene3D" id="3.40.50.1240">
    <property type="entry name" value="Phosphoglycerate mutase-like"/>
    <property type="match status" value="1"/>
</dbReference>
<dbReference type="AlphaFoldDB" id="A0A0A1USC0"/>
<evidence type="ECO:0000256" key="2">
    <source>
        <dbReference type="PIRSR" id="PIRSR613078-1"/>
    </source>
</evidence>
<dbReference type="GO" id="GO:0004331">
    <property type="term" value="F:fructose-2,6-bisphosphate 2-phosphatase activity"/>
    <property type="evidence" value="ECO:0007669"/>
    <property type="project" value="TreeGrafter"/>
</dbReference>
<dbReference type="CDD" id="cd07067">
    <property type="entry name" value="HP_PGM_like"/>
    <property type="match status" value="1"/>
</dbReference>
<dbReference type="Proteomes" id="UP000030151">
    <property type="component" value="Unassembled WGS sequence"/>
</dbReference>
<dbReference type="PANTHER" id="PTHR46517">
    <property type="entry name" value="FRUCTOSE-2,6-BISPHOSPHATASE TIGAR"/>
    <property type="match status" value="1"/>
</dbReference>
<dbReference type="OrthoDB" id="354304at2759"/>
<accession>A0A0A1USC0</accession>
<feature type="active site" description="Proton donor/acceptor" evidence="2">
    <location>
        <position position="89"/>
    </location>
</feature>
<dbReference type="GO" id="GO:0005829">
    <property type="term" value="C:cytosol"/>
    <property type="evidence" value="ECO:0007669"/>
    <property type="project" value="TreeGrafter"/>
</dbReference>
<reference evidence="4 5" key="1">
    <citation type="submission" date="2014-02" db="EMBL/GenBank/DDBJ databases">
        <title>The genome sequence of the entomopathogenic fungus Metarhizium robertsii ARSEF 2575.</title>
        <authorList>
            <person name="Giuliano Garisto Donzelli B."/>
            <person name="Roe B.A."/>
            <person name="Macmil S.L."/>
            <person name="Krasnoff S.B."/>
            <person name="Gibson D.M."/>
        </authorList>
    </citation>
    <scope>NUCLEOTIDE SEQUENCE [LARGE SCALE GENOMIC DNA]</scope>
    <source>
        <strain evidence="4 5">ARSEF 2575</strain>
    </source>
</reference>
<protein>
    <submittedName>
        <fullName evidence="4">Histidine phosphatase superfamily (Branch 2)</fullName>
    </submittedName>
</protein>
<evidence type="ECO:0000313" key="5">
    <source>
        <dbReference type="Proteomes" id="UP000030151"/>
    </source>
</evidence>
<dbReference type="SUPFAM" id="SSF53254">
    <property type="entry name" value="Phosphoglycerate mutase-like"/>
    <property type="match status" value="1"/>
</dbReference>
<dbReference type="PANTHER" id="PTHR46517:SF1">
    <property type="entry name" value="FRUCTOSE-2,6-BISPHOSPHATASE TIGAR"/>
    <property type="match status" value="1"/>
</dbReference>
<dbReference type="InterPro" id="IPR013078">
    <property type="entry name" value="His_Pase_superF_clade-1"/>
</dbReference>
<evidence type="ECO:0000256" key="1">
    <source>
        <dbReference type="ARBA" id="ARBA00022801"/>
    </source>
</evidence>
<dbReference type="HOGENOM" id="CLU_033323_0_0_1"/>
<feature type="binding site" evidence="3">
    <location>
        <begin position="7"/>
        <end position="14"/>
    </location>
    <ligand>
        <name>substrate</name>
    </ligand>
</feature>
<feature type="active site" description="Tele-phosphohistidine intermediate" evidence="2">
    <location>
        <position position="8"/>
    </location>
</feature>
<sequence length="274" mass="29095">MHLLLIRHGESVDNAAGLYGGSRDAGLTAHGALQAQRLASSLAASKLHVRHIFSSNLSRAAKTANAVCDSQNKTHQSALAVVQLAELREKHFGNWEGVKFASASAQHRPEQTGAETTESLQARCSAFLETYLAPLFTARMVEPEENCVVVVGHGISLGVLLLALVKKLASTGATRGASKDAVLNQLASTRISWSNTGYADLVISKANAAAEVAARGNPWSGLELRVAQINCTTHLSGLRKTRGGIGSAAHDEKQKTIEGYFASSRKRKADMVTD</sequence>
<name>A0A0A1USC0_9HYPO</name>
<evidence type="ECO:0000256" key="3">
    <source>
        <dbReference type="PIRSR" id="PIRSR613078-2"/>
    </source>
</evidence>
<dbReference type="PROSITE" id="PS00175">
    <property type="entry name" value="PG_MUTASE"/>
    <property type="match status" value="1"/>
</dbReference>
<organism evidence="4 5">
    <name type="scientific">Metarhizium robertsii</name>
    <dbReference type="NCBI Taxonomy" id="568076"/>
    <lineage>
        <taxon>Eukaryota</taxon>
        <taxon>Fungi</taxon>
        <taxon>Dikarya</taxon>
        <taxon>Ascomycota</taxon>
        <taxon>Pezizomycotina</taxon>
        <taxon>Sordariomycetes</taxon>
        <taxon>Hypocreomycetidae</taxon>
        <taxon>Hypocreales</taxon>
        <taxon>Clavicipitaceae</taxon>
        <taxon>Metarhizium</taxon>
    </lineage>
</organism>
<feature type="binding site" evidence="3">
    <location>
        <position position="59"/>
    </location>
    <ligand>
        <name>substrate</name>
    </ligand>
</feature>
<dbReference type="eggNOG" id="KOG0235">
    <property type="taxonomic scope" value="Eukaryota"/>
</dbReference>
<dbReference type="InterPro" id="IPR051695">
    <property type="entry name" value="Phosphoglycerate_Mutase"/>
</dbReference>
<dbReference type="InterPro" id="IPR029033">
    <property type="entry name" value="His_PPase_superfam"/>
</dbReference>
<evidence type="ECO:0000313" key="4">
    <source>
        <dbReference type="EMBL" id="EXU98447.1"/>
    </source>
</evidence>
<dbReference type="GO" id="GO:0045820">
    <property type="term" value="P:negative regulation of glycolytic process"/>
    <property type="evidence" value="ECO:0007669"/>
    <property type="project" value="TreeGrafter"/>
</dbReference>
<dbReference type="SMART" id="SM00855">
    <property type="entry name" value="PGAM"/>
    <property type="match status" value="1"/>
</dbReference>
<dbReference type="GO" id="GO:0043456">
    <property type="term" value="P:regulation of pentose-phosphate shunt"/>
    <property type="evidence" value="ECO:0007669"/>
    <property type="project" value="TreeGrafter"/>
</dbReference>
<gene>
    <name evidence="4" type="ORF">X797_008394</name>
</gene>
<dbReference type="Pfam" id="PF00300">
    <property type="entry name" value="His_Phos_1"/>
    <property type="match status" value="1"/>
</dbReference>
<comment type="caution">
    <text evidence="4">The sequence shown here is derived from an EMBL/GenBank/DDBJ whole genome shotgun (WGS) entry which is preliminary data.</text>
</comment>
<proteinExistence type="predicted"/>
<dbReference type="InterPro" id="IPR001345">
    <property type="entry name" value="PG/BPGM_mutase_AS"/>
</dbReference>